<dbReference type="GO" id="GO:0043565">
    <property type="term" value="F:sequence-specific DNA binding"/>
    <property type="evidence" value="ECO:0007669"/>
    <property type="project" value="InterPro"/>
</dbReference>
<dbReference type="STRING" id="1855823.MCCS_05230"/>
<dbReference type="GO" id="GO:0003700">
    <property type="term" value="F:DNA-binding transcription factor activity"/>
    <property type="evidence" value="ECO:0007669"/>
    <property type="project" value="InterPro"/>
</dbReference>
<dbReference type="PROSITE" id="PS01124">
    <property type="entry name" value="HTH_ARAC_FAMILY_2"/>
    <property type="match status" value="1"/>
</dbReference>
<dbReference type="GeneID" id="35294665"/>
<organism evidence="11 12">
    <name type="scientific">Macrococcoides canis</name>
    <dbReference type="NCBI Taxonomy" id="1855823"/>
    <lineage>
        <taxon>Bacteria</taxon>
        <taxon>Bacillati</taxon>
        <taxon>Bacillota</taxon>
        <taxon>Bacilli</taxon>
        <taxon>Bacillales</taxon>
        <taxon>Staphylococcaceae</taxon>
        <taxon>Macrococcoides</taxon>
    </lineage>
</organism>
<evidence type="ECO:0000256" key="2">
    <source>
        <dbReference type="ARBA" id="ARBA00022490"/>
    </source>
</evidence>
<dbReference type="Pfam" id="PF12833">
    <property type="entry name" value="HTH_18"/>
    <property type="match status" value="1"/>
</dbReference>
<feature type="domain" description="HTH araC/xylS-type" evidence="9">
    <location>
        <begin position="146"/>
        <end position="243"/>
    </location>
</feature>
<proteinExistence type="predicted"/>
<evidence type="ECO:0000256" key="4">
    <source>
        <dbReference type="ARBA" id="ARBA00023012"/>
    </source>
</evidence>
<dbReference type="InterPro" id="IPR001789">
    <property type="entry name" value="Sig_transdc_resp-reg_receiver"/>
</dbReference>
<keyword evidence="3 8" id="KW-0597">Phosphoprotein</keyword>
<dbReference type="InterPro" id="IPR051552">
    <property type="entry name" value="HptR"/>
</dbReference>
<feature type="domain" description="Response regulatory" evidence="10">
    <location>
        <begin position="3"/>
        <end position="118"/>
    </location>
</feature>
<dbReference type="OrthoDB" id="9780153at2"/>
<dbReference type="EMBL" id="CP021059">
    <property type="protein sequence ID" value="ARQ06174.1"/>
    <property type="molecule type" value="Genomic_DNA"/>
</dbReference>
<accession>A0A1W7A9L0</accession>
<keyword evidence="2" id="KW-0963">Cytoplasm</keyword>
<dbReference type="GO" id="GO:0005737">
    <property type="term" value="C:cytoplasm"/>
    <property type="evidence" value="ECO:0007669"/>
    <property type="project" value="UniProtKB-SubCell"/>
</dbReference>
<evidence type="ECO:0000313" key="11">
    <source>
        <dbReference type="EMBL" id="ARQ06174.1"/>
    </source>
</evidence>
<keyword evidence="5" id="KW-0805">Transcription regulation</keyword>
<dbReference type="PROSITE" id="PS50110">
    <property type="entry name" value="RESPONSE_REGULATORY"/>
    <property type="match status" value="1"/>
</dbReference>
<evidence type="ECO:0000256" key="5">
    <source>
        <dbReference type="ARBA" id="ARBA00023015"/>
    </source>
</evidence>
<sequence>MYKVLIVDDERMIREGLKSSIDWQKLMFSDVFLAKDGIEGQNMILQYEPDLVITDIKMPRMNGIEMMEATRQIDYQKLILSSYDDFEYAKAAIQFKVVDYLLKPIDEDELFVLLQTIVKTFKTKQNTVPEILKPVLITDFNNYYINQAVHFIKDNIQSELDNEVIANELKISTSYLMRTFKQFTGITIKDFINRYRVYRSLELLEKHLKIYEVSEQVGYNEYKAFSYNFHKYMKMTPNQYLKS</sequence>
<evidence type="ECO:0000259" key="10">
    <source>
        <dbReference type="PROSITE" id="PS50110"/>
    </source>
</evidence>
<evidence type="ECO:0000256" key="8">
    <source>
        <dbReference type="PROSITE-ProRule" id="PRU00169"/>
    </source>
</evidence>
<dbReference type="Gene3D" id="3.40.50.2300">
    <property type="match status" value="1"/>
</dbReference>
<name>A0A1W7A9L0_9STAP</name>
<evidence type="ECO:0000256" key="1">
    <source>
        <dbReference type="ARBA" id="ARBA00004496"/>
    </source>
</evidence>
<protein>
    <submittedName>
        <fullName evidence="11">Putative response regulatory protein</fullName>
    </submittedName>
</protein>
<dbReference type="SUPFAM" id="SSF52172">
    <property type="entry name" value="CheY-like"/>
    <property type="match status" value="1"/>
</dbReference>
<evidence type="ECO:0000256" key="7">
    <source>
        <dbReference type="ARBA" id="ARBA00023163"/>
    </source>
</evidence>
<feature type="modified residue" description="4-aspartylphosphate" evidence="8">
    <location>
        <position position="55"/>
    </location>
</feature>
<evidence type="ECO:0000256" key="3">
    <source>
        <dbReference type="ARBA" id="ARBA00022553"/>
    </source>
</evidence>
<dbReference type="CDD" id="cd17536">
    <property type="entry name" value="REC_YesN-like"/>
    <property type="match status" value="1"/>
</dbReference>
<dbReference type="PANTHER" id="PTHR42713">
    <property type="entry name" value="HISTIDINE KINASE-RELATED"/>
    <property type="match status" value="1"/>
</dbReference>
<dbReference type="PANTHER" id="PTHR42713:SF3">
    <property type="entry name" value="TRANSCRIPTIONAL REGULATORY PROTEIN HPTR"/>
    <property type="match status" value="1"/>
</dbReference>
<dbReference type="Pfam" id="PF00072">
    <property type="entry name" value="Response_reg"/>
    <property type="match status" value="1"/>
</dbReference>
<keyword evidence="12" id="KW-1185">Reference proteome</keyword>
<dbReference type="KEGG" id="mcak:MCCS_05230"/>
<dbReference type="Proteomes" id="UP000194154">
    <property type="component" value="Chromosome"/>
</dbReference>
<dbReference type="InterPro" id="IPR018060">
    <property type="entry name" value="HTH_AraC"/>
</dbReference>
<dbReference type="Gene3D" id="1.10.10.60">
    <property type="entry name" value="Homeodomain-like"/>
    <property type="match status" value="2"/>
</dbReference>
<comment type="subcellular location">
    <subcellularLocation>
        <location evidence="1">Cytoplasm</location>
    </subcellularLocation>
</comment>
<keyword evidence="4" id="KW-0902">Two-component regulatory system</keyword>
<evidence type="ECO:0000313" key="12">
    <source>
        <dbReference type="Proteomes" id="UP000194154"/>
    </source>
</evidence>
<dbReference type="GO" id="GO:0000160">
    <property type="term" value="P:phosphorelay signal transduction system"/>
    <property type="evidence" value="ECO:0007669"/>
    <property type="project" value="UniProtKB-KW"/>
</dbReference>
<keyword evidence="6" id="KW-0238">DNA-binding</keyword>
<reference evidence="11 12" key="1">
    <citation type="journal article" date="2017" name="Int. J. Syst. Evol. Microbiol.">
        <title>Macrococcus canis sp. nov., a skin bacterium associated with infections in dogs.</title>
        <authorList>
            <person name="Gobeli Brawand S."/>
            <person name="Cotting K."/>
            <person name="Gomez-Sanz E."/>
            <person name="Collaud A."/>
            <person name="Thomann A."/>
            <person name="Brodard I."/>
            <person name="Rodriguez-Campos S."/>
            <person name="Strauss C."/>
            <person name="Perreten V."/>
        </authorList>
    </citation>
    <scope>NUCLEOTIDE SEQUENCE [LARGE SCALE GENOMIC DNA]</scope>
    <source>
        <strain evidence="11 12">KM45013</strain>
    </source>
</reference>
<dbReference type="InterPro" id="IPR011006">
    <property type="entry name" value="CheY-like_superfamily"/>
</dbReference>
<evidence type="ECO:0000256" key="6">
    <source>
        <dbReference type="ARBA" id="ARBA00023125"/>
    </source>
</evidence>
<dbReference type="InterPro" id="IPR009057">
    <property type="entry name" value="Homeodomain-like_sf"/>
</dbReference>
<evidence type="ECO:0000259" key="9">
    <source>
        <dbReference type="PROSITE" id="PS01124"/>
    </source>
</evidence>
<gene>
    <name evidence="11" type="ORF">MCCS_05230</name>
</gene>
<keyword evidence="7" id="KW-0804">Transcription</keyword>
<dbReference type="RefSeq" id="WP_086041860.1">
    <property type="nucleotide sequence ID" value="NZ_CBCRZA010000013.1"/>
</dbReference>
<dbReference type="SMART" id="SM00448">
    <property type="entry name" value="REC"/>
    <property type="match status" value="1"/>
</dbReference>
<dbReference type="AlphaFoldDB" id="A0A1W7A9L0"/>
<dbReference type="SMART" id="SM00342">
    <property type="entry name" value="HTH_ARAC"/>
    <property type="match status" value="1"/>
</dbReference>
<dbReference type="SUPFAM" id="SSF46689">
    <property type="entry name" value="Homeodomain-like"/>
    <property type="match status" value="2"/>
</dbReference>